<evidence type="ECO:0000313" key="11">
    <source>
        <dbReference type="Proteomes" id="UP000054342"/>
    </source>
</evidence>
<evidence type="ECO:0000256" key="1">
    <source>
        <dbReference type="ARBA" id="ARBA00004496"/>
    </source>
</evidence>
<comment type="subcellular location">
    <subcellularLocation>
        <location evidence="1">Cytoplasm</location>
    </subcellularLocation>
</comment>
<feature type="region of interest" description="Disordered" evidence="8">
    <location>
        <begin position="993"/>
        <end position="1024"/>
    </location>
</feature>
<dbReference type="SUPFAM" id="SSF52540">
    <property type="entry name" value="P-loop containing nucleoside triphosphate hydrolases"/>
    <property type="match status" value="1"/>
</dbReference>
<dbReference type="Gene3D" id="3.40.850.10">
    <property type="entry name" value="Kinesin motor domain"/>
    <property type="match status" value="1"/>
</dbReference>
<dbReference type="PANTHER" id="PTHR47969:SF15">
    <property type="entry name" value="CHROMOSOME-ASSOCIATED KINESIN KIF4A-RELATED"/>
    <property type="match status" value="1"/>
</dbReference>
<feature type="coiled-coil region" evidence="7">
    <location>
        <begin position="1648"/>
        <end position="1755"/>
    </location>
</feature>
<dbReference type="SUPFAM" id="SSF57997">
    <property type="entry name" value="Tropomyosin"/>
    <property type="match status" value="1"/>
</dbReference>
<keyword evidence="5 7" id="KW-0175">Coiled coil</keyword>
<evidence type="ECO:0000256" key="2">
    <source>
        <dbReference type="ARBA" id="ARBA00022490"/>
    </source>
</evidence>
<dbReference type="GO" id="GO:0005737">
    <property type="term" value="C:cytoplasm"/>
    <property type="evidence" value="ECO:0007669"/>
    <property type="project" value="UniProtKB-SubCell"/>
</dbReference>
<evidence type="ECO:0000256" key="3">
    <source>
        <dbReference type="ARBA" id="ARBA00022741"/>
    </source>
</evidence>
<keyword evidence="3 6" id="KW-0547">Nucleotide-binding</keyword>
<feature type="region of interest" description="Disordered" evidence="8">
    <location>
        <begin position="1533"/>
        <end position="1578"/>
    </location>
</feature>
<feature type="coiled-coil region" evidence="7">
    <location>
        <begin position="691"/>
        <end position="718"/>
    </location>
</feature>
<feature type="compositionally biased region" description="Polar residues" evidence="8">
    <location>
        <begin position="45"/>
        <end position="56"/>
    </location>
</feature>
<evidence type="ECO:0000259" key="9">
    <source>
        <dbReference type="PROSITE" id="PS50067"/>
    </source>
</evidence>
<feature type="coiled-coil region" evidence="7">
    <location>
        <begin position="572"/>
        <end position="599"/>
    </location>
</feature>
<accession>A0A0D2F002</accession>
<feature type="compositionally biased region" description="Polar residues" evidence="8">
    <location>
        <begin position="1543"/>
        <end position="1556"/>
    </location>
</feature>
<dbReference type="GO" id="GO:0051231">
    <property type="term" value="P:spindle elongation"/>
    <property type="evidence" value="ECO:0007669"/>
    <property type="project" value="TreeGrafter"/>
</dbReference>
<feature type="compositionally biased region" description="Polar residues" evidence="8">
    <location>
        <begin position="1011"/>
        <end position="1024"/>
    </location>
</feature>
<dbReference type="PANTHER" id="PTHR47969">
    <property type="entry name" value="CHROMOSOME-ASSOCIATED KINESIN KIF4A-RELATED"/>
    <property type="match status" value="1"/>
</dbReference>
<name>A0A0D2F002_9EURO</name>
<keyword evidence="6" id="KW-0505">Motor protein</keyword>
<reference evidence="10 11" key="1">
    <citation type="submission" date="2015-01" db="EMBL/GenBank/DDBJ databases">
        <title>The Genome Sequence of Exophiala xenobiotica CBS118157.</title>
        <authorList>
            <consortium name="The Broad Institute Genomics Platform"/>
            <person name="Cuomo C."/>
            <person name="de Hoog S."/>
            <person name="Gorbushina A."/>
            <person name="Stielow B."/>
            <person name="Teixiera M."/>
            <person name="Abouelleil A."/>
            <person name="Chapman S.B."/>
            <person name="Priest M."/>
            <person name="Young S.K."/>
            <person name="Wortman J."/>
            <person name="Nusbaum C."/>
            <person name="Birren B."/>
        </authorList>
    </citation>
    <scope>NUCLEOTIDE SEQUENCE [LARGE SCALE GENOMIC DNA]</scope>
    <source>
        <strain evidence="10 11">CBS 118157</strain>
    </source>
</reference>
<dbReference type="HOGENOM" id="CLU_241013_0_0_1"/>
<keyword evidence="2" id="KW-0963">Cytoplasm</keyword>
<feature type="coiled-coil region" evidence="7">
    <location>
        <begin position="945"/>
        <end position="993"/>
    </location>
</feature>
<evidence type="ECO:0000256" key="5">
    <source>
        <dbReference type="ARBA" id="ARBA00023054"/>
    </source>
</evidence>
<dbReference type="EMBL" id="KN847317">
    <property type="protein sequence ID" value="KIW60275.1"/>
    <property type="molecule type" value="Genomic_DNA"/>
</dbReference>
<evidence type="ECO:0000256" key="8">
    <source>
        <dbReference type="SAM" id="MobiDB-lite"/>
    </source>
</evidence>
<evidence type="ECO:0000256" key="7">
    <source>
        <dbReference type="SAM" id="Coils"/>
    </source>
</evidence>
<dbReference type="GO" id="GO:0007052">
    <property type="term" value="P:mitotic spindle organization"/>
    <property type="evidence" value="ECO:0007669"/>
    <property type="project" value="TreeGrafter"/>
</dbReference>
<evidence type="ECO:0000256" key="4">
    <source>
        <dbReference type="ARBA" id="ARBA00022840"/>
    </source>
</evidence>
<dbReference type="GO" id="GO:0005524">
    <property type="term" value="F:ATP binding"/>
    <property type="evidence" value="ECO:0007669"/>
    <property type="project" value="UniProtKB-UniRule"/>
</dbReference>
<dbReference type="OrthoDB" id="3176171at2759"/>
<evidence type="ECO:0000256" key="6">
    <source>
        <dbReference type="PROSITE-ProRule" id="PRU00283"/>
    </source>
</evidence>
<dbReference type="InterPro" id="IPR019821">
    <property type="entry name" value="Kinesin_motor_CS"/>
</dbReference>
<dbReference type="SMART" id="SM00129">
    <property type="entry name" value="KISc"/>
    <property type="match status" value="1"/>
</dbReference>
<feature type="coiled-coil region" evidence="7">
    <location>
        <begin position="1282"/>
        <end position="1323"/>
    </location>
</feature>
<dbReference type="PROSITE" id="PS00411">
    <property type="entry name" value="KINESIN_MOTOR_1"/>
    <property type="match status" value="1"/>
</dbReference>
<feature type="compositionally biased region" description="Low complexity" evidence="8">
    <location>
        <begin position="910"/>
        <end position="930"/>
    </location>
</feature>
<evidence type="ECO:0000313" key="10">
    <source>
        <dbReference type="EMBL" id="KIW60275.1"/>
    </source>
</evidence>
<dbReference type="InterPro" id="IPR027640">
    <property type="entry name" value="Kinesin-like_fam"/>
</dbReference>
<feature type="region of interest" description="Disordered" evidence="8">
    <location>
        <begin position="1"/>
        <end position="69"/>
    </location>
</feature>
<dbReference type="GeneID" id="25322413"/>
<dbReference type="STRING" id="348802.A0A0D2F002"/>
<feature type="domain" description="Kinesin motor" evidence="9">
    <location>
        <begin position="68"/>
        <end position="458"/>
    </location>
</feature>
<protein>
    <recommendedName>
        <fullName evidence="9">Kinesin motor domain-containing protein</fullName>
    </recommendedName>
</protein>
<feature type="coiled-coil region" evidence="7">
    <location>
        <begin position="1051"/>
        <end position="1253"/>
    </location>
</feature>
<feature type="binding site" evidence="6">
    <location>
        <begin position="155"/>
        <end position="162"/>
    </location>
    <ligand>
        <name>ATP</name>
        <dbReference type="ChEBI" id="CHEBI:30616"/>
    </ligand>
</feature>
<dbReference type="PRINTS" id="PR00380">
    <property type="entry name" value="KINESINHEAVY"/>
</dbReference>
<dbReference type="InterPro" id="IPR036961">
    <property type="entry name" value="Kinesin_motor_dom_sf"/>
</dbReference>
<dbReference type="Proteomes" id="UP000054342">
    <property type="component" value="Unassembled WGS sequence"/>
</dbReference>
<dbReference type="InterPro" id="IPR027417">
    <property type="entry name" value="P-loop_NTPase"/>
</dbReference>
<dbReference type="GO" id="GO:0003777">
    <property type="term" value="F:microtubule motor activity"/>
    <property type="evidence" value="ECO:0007669"/>
    <property type="project" value="InterPro"/>
</dbReference>
<gene>
    <name evidence="10" type="ORF">PV05_00505</name>
</gene>
<dbReference type="InterPro" id="IPR001752">
    <property type="entry name" value="Kinesin_motor_dom"/>
</dbReference>
<dbReference type="Pfam" id="PF00225">
    <property type="entry name" value="Kinesin"/>
    <property type="match status" value="1"/>
</dbReference>
<comment type="similarity">
    <text evidence="6">Belongs to the TRAFAC class myosin-kinesin ATPase superfamily. Kinesin family.</text>
</comment>
<keyword evidence="4 6" id="KW-0067">ATP-binding</keyword>
<dbReference type="GO" id="GO:0005875">
    <property type="term" value="C:microtubule associated complex"/>
    <property type="evidence" value="ECO:0007669"/>
    <property type="project" value="TreeGrafter"/>
</dbReference>
<dbReference type="GO" id="GO:0008017">
    <property type="term" value="F:microtubule binding"/>
    <property type="evidence" value="ECO:0007669"/>
    <property type="project" value="InterPro"/>
</dbReference>
<dbReference type="Gene3D" id="1.10.287.1490">
    <property type="match status" value="1"/>
</dbReference>
<sequence length="1771" mass="197845">MISSPPGSPEAVREVRAQSMYSAPSPDPVQKQRPQSMIGRPPPRSNSRMSQSSNHVGSRASDEDAKTSVRVVVRVRPPLGPSDPGFDLIPQRFQRSMVQVNTNTSLAVESPQGRKMFIFDRVFGEDTTQEGVWEYLQDSVNSFLQGYNVSILAYGQSGSGKSYTMGTSGPDEQFHPSMKGVIPRAAQHLFDNLNGGNTHSRHNSGLKSPTKFSVPSLNQAMRNSKSFADRGWEMSVTYVEIYNEQPRDLLLPEDAPFTERANVQIREDPRGRIFVEGLNSVRISSIEELMRVLNHGSTIRQTDATAINARSSRSHAVFTINLRQTRAQGFTSMKDKRSSIAVDHFPGHESTMTVESKLHFVDLAGSERLKNTQATGDRAREGISINAGLASLGKVISQLSSRTTGTFVSYRDSKLTRMLQDSLGGNAITYMIACVTPAEFHLSETLNTVQYAQRARNIQSKPKIQQVDDGADKQAVIERLRTEIAFLRQQIRSAESGDRRPGVMSERGDRLNERENELQNQLLDVQESYSALSQRHAKLISELTRNAETYDQATSIPGESAMDRLRRSQANQEMIEQVVMEYEKTIQSLEANLSTTRSSLATTESNLLEKETKCVYVETMNQQLNARVQKMMDRESNTEQYLHDLEARLDNQGTGGAKNDEIVSELRKEISRIRESETNAEDYICTLEERLAEADQDMEIMQREIERLEHLVERQRSLGKLDNLLYELDHIQEKDGKSKVLSRGSPEGDNIIEEEHEQDLKAAEETALPAQKENELEEHLEESAEQALEESDEAGLGKLESAVAHQQLLKAEQTDEAPASPAQSKFINEKFEAVSQELFDLRLEHESTVNDLDLLSAKYQEALRTLAEMQDSIDEQRQAAASQESRPAEDPTGSPFLEQGQLQEAEDGQEVPSSRSLSSELSLAGESSTSVDTDITPVFKDSPSMEVATQEIERLQNLLAEHERNTQQVTEQYTQLQAEHKDALTTVERLKTQVQRTRPGSPGTPGMLRRMTSQNNTGVDRGQRSVTSLRTLLVAEFEDKPDRMEGAEVHLSAAATELQARLDRIQALEAEVKTVKKEMELKSTIISGLTRERTSIKAGSPVDLNMVSQLRDQIIQKETELKSLHEEYARREQRLQEEIQRLSAEKANGHITPPASEDGEKIQSLNGQLSELQLKLEASQRIVEASEKKCARTRHELEAALASVETLRAQQMYGEDDTTSERAAAANAMQAERDHYQELINNIKQEVEEQRTLNMDQAAKISELQQLHDSLSKDFDAQAELATSQRAEISSLKAEIAKLEQKIKEAESAAEFHKQNLKSLHDSHTTQIEEMKLAHAGSLAGYDDQITEMTGKHEKLVSTYKKDLEHALTTVDQLVSKAQKALGHPTSADMLESHIQDVVEEKRHIAEANARFKDVNAELERQLDGRQSLLELEEALADANTRIANYQETIRSLANEVGNHEETLREKEAQLKKAEAAVEAIEAEKAKKLVIIEELEQQLQNSFDQHHNRVSVIQAQGNQALIEAQQRIASLEKDLDQRRSINEGGSDSGSRTNTMKSQHRPQSPPVEGGVPRSNSMNSNLRKSASIASLPSPPPAIPLPPLPALPGLSVAGANATNPSPPQSRHTSKEVALPITPVSGTAVSSNSQNVRRHSALIEEQENRLRTIEKHLHAEKQLTATLEEALVDLETQSNKLRADADVWKKKAWAMEEELSGLKKERRSERLSVQAVEEEVKKRREAEAARAQLEERMRLLTVGKDGKTKKRKGSSLNCF</sequence>
<organism evidence="10 11">
    <name type="scientific">Exophiala xenobiotica</name>
    <dbReference type="NCBI Taxonomy" id="348802"/>
    <lineage>
        <taxon>Eukaryota</taxon>
        <taxon>Fungi</taxon>
        <taxon>Dikarya</taxon>
        <taxon>Ascomycota</taxon>
        <taxon>Pezizomycotina</taxon>
        <taxon>Eurotiomycetes</taxon>
        <taxon>Chaetothyriomycetidae</taxon>
        <taxon>Chaetothyriales</taxon>
        <taxon>Herpotrichiellaceae</taxon>
        <taxon>Exophiala</taxon>
    </lineage>
</organism>
<dbReference type="RefSeq" id="XP_013320859.1">
    <property type="nucleotide sequence ID" value="XM_013465405.1"/>
</dbReference>
<proteinExistence type="inferred from homology"/>
<dbReference type="PROSITE" id="PS50067">
    <property type="entry name" value="KINESIN_MOTOR_2"/>
    <property type="match status" value="1"/>
</dbReference>
<feature type="coiled-coil region" evidence="7">
    <location>
        <begin position="477"/>
        <end position="535"/>
    </location>
</feature>
<feature type="region of interest" description="Disordered" evidence="8">
    <location>
        <begin position="872"/>
        <end position="943"/>
    </location>
</feature>
<dbReference type="GO" id="GO:0007018">
    <property type="term" value="P:microtubule-based movement"/>
    <property type="evidence" value="ECO:0007669"/>
    <property type="project" value="InterPro"/>
</dbReference>
<keyword evidence="11" id="KW-1185">Reference proteome</keyword>